<dbReference type="EMBL" id="QXFX01001561">
    <property type="protein sequence ID" value="KAE9088255.1"/>
    <property type="molecule type" value="Genomic_DNA"/>
</dbReference>
<evidence type="ECO:0000313" key="2">
    <source>
        <dbReference type="Proteomes" id="UP000488956"/>
    </source>
</evidence>
<name>A0A6G0KI38_9STRA</name>
<proteinExistence type="predicted"/>
<protein>
    <submittedName>
        <fullName evidence="1">Uncharacterized protein</fullName>
    </submittedName>
</protein>
<sequence>MKLRISCVCSTAAASARVSCSISYCCTLDRKTSYWVTKGKVAGPQSMEVLC</sequence>
<evidence type="ECO:0000313" key="1">
    <source>
        <dbReference type="EMBL" id="KAE9088255.1"/>
    </source>
</evidence>
<accession>A0A6G0KI38</accession>
<dbReference type="AlphaFoldDB" id="A0A6G0KI38"/>
<organism evidence="1 2">
    <name type="scientific">Phytophthora fragariae</name>
    <dbReference type="NCBI Taxonomy" id="53985"/>
    <lineage>
        <taxon>Eukaryota</taxon>
        <taxon>Sar</taxon>
        <taxon>Stramenopiles</taxon>
        <taxon>Oomycota</taxon>
        <taxon>Peronosporomycetes</taxon>
        <taxon>Peronosporales</taxon>
        <taxon>Peronosporaceae</taxon>
        <taxon>Phytophthora</taxon>
    </lineage>
</organism>
<gene>
    <name evidence="1" type="ORF">PF010_g19439</name>
</gene>
<comment type="caution">
    <text evidence="1">The sequence shown here is derived from an EMBL/GenBank/DDBJ whole genome shotgun (WGS) entry which is preliminary data.</text>
</comment>
<dbReference type="Proteomes" id="UP000488956">
    <property type="component" value="Unassembled WGS sequence"/>
</dbReference>
<reference evidence="1 2" key="1">
    <citation type="submission" date="2018-09" db="EMBL/GenBank/DDBJ databases">
        <title>Genomic investigation of the strawberry pathogen Phytophthora fragariae indicates pathogenicity is determined by transcriptional variation in three key races.</title>
        <authorList>
            <person name="Adams T.M."/>
            <person name="Armitage A.D."/>
            <person name="Sobczyk M.K."/>
            <person name="Bates H.J."/>
            <person name="Dunwell J.M."/>
            <person name="Nellist C.F."/>
            <person name="Harrison R.J."/>
        </authorList>
    </citation>
    <scope>NUCLEOTIDE SEQUENCE [LARGE SCALE GENOMIC DNA]</scope>
    <source>
        <strain evidence="1 2">ONT-3</strain>
    </source>
</reference>